<gene>
    <name evidence="2" type="ORF">AM493_08360</name>
</gene>
<dbReference type="Proteomes" id="UP000037755">
    <property type="component" value="Unassembled WGS sequence"/>
</dbReference>
<keyword evidence="1" id="KW-0732">Signal</keyword>
<dbReference type="PROSITE" id="PS51257">
    <property type="entry name" value="PROKAR_LIPOPROTEIN"/>
    <property type="match status" value="1"/>
</dbReference>
<evidence type="ECO:0000313" key="3">
    <source>
        <dbReference type="Proteomes" id="UP000037755"/>
    </source>
</evidence>
<feature type="signal peptide" evidence="1">
    <location>
        <begin position="1"/>
        <end position="20"/>
    </location>
</feature>
<dbReference type="PATRIC" id="fig|1202724.3.peg.1738"/>
<name>A0A0M8MH06_9FLAO</name>
<accession>A0A0M8MH06</accession>
<dbReference type="AlphaFoldDB" id="A0A0M8MH06"/>
<organism evidence="2 3">
    <name type="scientific">Flavobacterium akiainvivens</name>
    <dbReference type="NCBI Taxonomy" id="1202724"/>
    <lineage>
        <taxon>Bacteria</taxon>
        <taxon>Pseudomonadati</taxon>
        <taxon>Bacteroidota</taxon>
        <taxon>Flavobacteriia</taxon>
        <taxon>Flavobacteriales</taxon>
        <taxon>Flavobacteriaceae</taxon>
        <taxon>Flavobacterium</taxon>
    </lineage>
</organism>
<comment type="caution">
    <text evidence="2">The sequence shown here is derived from an EMBL/GenBank/DDBJ whole genome shotgun (WGS) entry which is preliminary data.</text>
</comment>
<dbReference type="EMBL" id="LIYD01000005">
    <property type="protein sequence ID" value="KOS06051.1"/>
    <property type="molecule type" value="Genomic_DNA"/>
</dbReference>
<feature type="chain" id="PRO_5005818374" description="Lipocalin-like domain-containing protein" evidence="1">
    <location>
        <begin position="21"/>
        <end position="155"/>
    </location>
</feature>
<evidence type="ECO:0008006" key="4">
    <source>
        <dbReference type="Google" id="ProtNLM"/>
    </source>
</evidence>
<evidence type="ECO:0000256" key="1">
    <source>
        <dbReference type="SAM" id="SignalP"/>
    </source>
</evidence>
<proteinExistence type="predicted"/>
<evidence type="ECO:0000313" key="2">
    <source>
        <dbReference type="EMBL" id="KOS06051.1"/>
    </source>
</evidence>
<sequence>MKRNIFLLAGIALVSLASCSDDGSTPANNNAGNVADVVNTVSQGTWHITSYIDSGNNETNHFAGYNFTFGNSNVLTAANGTNTYTGTWSVTNSSNSNDDDSPGNDIDFNIGFSAPAAFVNFTDDWDIQERTANKISLIDVSGGNGGTDILVFEKN</sequence>
<dbReference type="STRING" id="1202724.AM493_08360"/>
<reference evidence="2 3" key="1">
    <citation type="submission" date="2015-08" db="EMBL/GenBank/DDBJ databases">
        <title>Whole genome sequence of Flavobacterium akiainvivens IK-1T, from decaying Wikstroemia oahuensis, an endemic Hawaiian shrub.</title>
        <authorList>
            <person name="Wan X."/>
            <person name="Hou S."/>
            <person name="Saito J."/>
            <person name="Donachie S."/>
        </authorList>
    </citation>
    <scope>NUCLEOTIDE SEQUENCE [LARGE SCALE GENOMIC DNA]</scope>
    <source>
        <strain evidence="2 3">IK-1</strain>
    </source>
</reference>
<dbReference type="RefSeq" id="WP_054407534.1">
    <property type="nucleotide sequence ID" value="NZ_FOYA01000007.1"/>
</dbReference>
<protein>
    <recommendedName>
        <fullName evidence="4">Lipocalin-like domain-containing protein</fullName>
    </recommendedName>
</protein>
<keyword evidence="3" id="KW-1185">Reference proteome</keyword>